<evidence type="ECO:0000256" key="2">
    <source>
        <dbReference type="ARBA" id="ARBA00022475"/>
    </source>
</evidence>
<feature type="transmembrane region" description="Helical" evidence="7">
    <location>
        <begin position="226"/>
        <end position="248"/>
    </location>
</feature>
<dbReference type="Pfam" id="PF01569">
    <property type="entry name" value="PAP2"/>
    <property type="match status" value="1"/>
</dbReference>
<accession>A0A6N8HWB8</accession>
<proteinExistence type="predicted"/>
<dbReference type="GO" id="GO:0005886">
    <property type="term" value="C:plasma membrane"/>
    <property type="evidence" value="ECO:0007669"/>
    <property type="project" value="UniProtKB-SubCell"/>
</dbReference>
<dbReference type="Gene3D" id="1.20.144.10">
    <property type="entry name" value="Phosphatidic acid phosphatase type 2/haloperoxidase"/>
    <property type="match status" value="1"/>
</dbReference>
<keyword evidence="3 7" id="KW-0812">Transmembrane</keyword>
<feature type="transmembrane region" description="Helical" evidence="7">
    <location>
        <begin position="24"/>
        <end position="48"/>
    </location>
</feature>
<dbReference type="SUPFAM" id="SSF48317">
    <property type="entry name" value="Acid phosphatase/Vanadium-dependent haloperoxidase"/>
    <property type="match status" value="1"/>
</dbReference>
<dbReference type="GO" id="GO:0016787">
    <property type="term" value="F:hydrolase activity"/>
    <property type="evidence" value="ECO:0007669"/>
    <property type="project" value="UniProtKB-KW"/>
</dbReference>
<dbReference type="Proteomes" id="UP000469440">
    <property type="component" value="Unassembled WGS sequence"/>
</dbReference>
<feature type="transmembrane region" description="Helical" evidence="7">
    <location>
        <begin position="101"/>
        <end position="122"/>
    </location>
</feature>
<dbReference type="RefSeq" id="WP_156989762.1">
    <property type="nucleotide sequence ID" value="NZ_VWXL01000014.1"/>
</dbReference>
<evidence type="ECO:0000256" key="5">
    <source>
        <dbReference type="ARBA" id="ARBA00022989"/>
    </source>
</evidence>
<dbReference type="AlphaFoldDB" id="A0A6N8HWB8"/>
<keyword evidence="10" id="KW-1185">Reference proteome</keyword>
<evidence type="ECO:0000313" key="10">
    <source>
        <dbReference type="Proteomes" id="UP000469440"/>
    </source>
</evidence>
<comment type="subcellular location">
    <subcellularLocation>
        <location evidence="1">Cell membrane</location>
        <topology evidence="1">Multi-pass membrane protein</topology>
    </subcellularLocation>
</comment>
<dbReference type="InterPro" id="IPR000326">
    <property type="entry name" value="PAP2/HPO"/>
</dbReference>
<name>A0A6N8HWB8_9FIRM</name>
<reference evidence="9 10" key="1">
    <citation type="submission" date="2019-09" db="EMBL/GenBank/DDBJ databases">
        <title>Genome sequence of Clostridium sp. EA1.</title>
        <authorList>
            <person name="Poehlein A."/>
            <person name="Bengelsdorf F.R."/>
            <person name="Daniel R."/>
        </authorList>
    </citation>
    <scope>NUCLEOTIDE SEQUENCE [LARGE SCALE GENOMIC DNA]</scope>
    <source>
        <strain evidence="9 10">EA1</strain>
    </source>
</reference>
<dbReference type="SMART" id="SM00014">
    <property type="entry name" value="acidPPc"/>
    <property type="match status" value="1"/>
</dbReference>
<gene>
    <name evidence="9" type="ORF">CAFE_06400</name>
</gene>
<dbReference type="PANTHER" id="PTHR14969:SF62">
    <property type="entry name" value="DECAPRENYLPHOSPHORYL-5-PHOSPHORIBOSE PHOSPHATASE RV3807C-RELATED"/>
    <property type="match status" value="1"/>
</dbReference>
<feature type="domain" description="Phosphatidic acid phosphatase type 2/haloperoxidase" evidence="8">
    <location>
        <begin position="129"/>
        <end position="241"/>
    </location>
</feature>
<comment type="caution">
    <text evidence="9">The sequence shown here is derived from an EMBL/GenBank/DDBJ whole genome shotgun (WGS) entry which is preliminary data.</text>
</comment>
<dbReference type="InterPro" id="IPR036938">
    <property type="entry name" value="PAP2/HPO_sf"/>
</dbReference>
<evidence type="ECO:0000256" key="6">
    <source>
        <dbReference type="ARBA" id="ARBA00023136"/>
    </source>
</evidence>
<dbReference type="EMBL" id="VWXL01000014">
    <property type="protein sequence ID" value="MVB09969.1"/>
    <property type="molecule type" value="Genomic_DNA"/>
</dbReference>
<evidence type="ECO:0000256" key="1">
    <source>
        <dbReference type="ARBA" id="ARBA00004651"/>
    </source>
</evidence>
<organism evidence="9 10">
    <name type="scientific">Caproicibacter fermentans</name>
    <dbReference type="NCBI Taxonomy" id="2576756"/>
    <lineage>
        <taxon>Bacteria</taxon>
        <taxon>Bacillati</taxon>
        <taxon>Bacillota</taxon>
        <taxon>Clostridia</taxon>
        <taxon>Eubacteriales</taxon>
        <taxon>Acutalibacteraceae</taxon>
        <taxon>Caproicibacter</taxon>
    </lineage>
</organism>
<feature type="transmembrane region" description="Helical" evidence="7">
    <location>
        <begin position="54"/>
        <end position="74"/>
    </location>
</feature>
<protein>
    <submittedName>
        <fullName evidence="9">PAP2 superfamily protein</fullName>
    </submittedName>
</protein>
<evidence type="ECO:0000256" key="3">
    <source>
        <dbReference type="ARBA" id="ARBA00022692"/>
    </source>
</evidence>
<sequence length="263" mass="29620">MKHTLSSKPDGAAVNRRKRTDPAVWLFLILITFTAAAAICPVSVWSLLWQAVKARLFLSGMLLLFCLTALSLIWKKFQRIDERIFELFNFQGQRPRWLDRLMLAFTQLGNGLFAAAAALLFYLLGRRLLGYELILGNLALWLVVELIKMAVDRSRPYQTIQKIRIVGVREKGASFPSGHTSQAFFMAALLSHYFNLGTGQVRLLYLVALCVGMTRMYVGMHYPRDVIGGAILGTCWGLLGITVNQYILSQPFSALWKIFGQGL</sequence>
<keyword evidence="6 7" id="KW-0472">Membrane</keyword>
<dbReference type="OrthoDB" id="9789113at2"/>
<evidence type="ECO:0000313" key="9">
    <source>
        <dbReference type="EMBL" id="MVB09969.1"/>
    </source>
</evidence>
<keyword evidence="5 7" id="KW-1133">Transmembrane helix</keyword>
<evidence type="ECO:0000256" key="7">
    <source>
        <dbReference type="SAM" id="Phobius"/>
    </source>
</evidence>
<keyword evidence="2" id="KW-1003">Cell membrane</keyword>
<dbReference type="CDD" id="cd01610">
    <property type="entry name" value="PAP2_like"/>
    <property type="match status" value="1"/>
</dbReference>
<evidence type="ECO:0000259" key="8">
    <source>
        <dbReference type="SMART" id="SM00014"/>
    </source>
</evidence>
<dbReference type="PANTHER" id="PTHR14969">
    <property type="entry name" value="SPHINGOSINE-1-PHOSPHATE PHOSPHOHYDROLASE"/>
    <property type="match status" value="1"/>
</dbReference>
<keyword evidence="4" id="KW-0378">Hydrolase</keyword>
<evidence type="ECO:0000256" key="4">
    <source>
        <dbReference type="ARBA" id="ARBA00022801"/>
    </source>
</evidence>